<feature type="region of interest" description="Disordered" evidence="1">
    <location>
        <begin position="899"/>
        <end position="928"/>
    </location>
</feature>
<organism evidence="3 4">
    <name type="scientific">Microbacterium galbinum</name>
    <dbReference type="NCBI Taxonomy" id="2851646"/>
    <lineage>
        <taxon>Bacteria</taxon>
        <taxon>Bacillati</taxon>
        <taxon>Actinomycetota</taxon>
        <taxon>Actinomycetes</taxon>
        <taxon>Micrococcales</taxon>
        <taxon>Microbacteriaceae</taxon>
        <taxon>Microbacterium</taxon>
    </lineage>
</organism>
<name>A0ABY4IKJ8_9MICO</name>
<protein>
    <recommendedName>
        <fullName evidence="5">Gram-positive cocci surface proteins LPxTG domain-containing protein</fullName>
    </recommendedName>
</protein>
<keyword evidence="2" id="KW-0732">Signal</keyword>
<accession>A0ABY4IKJ8</accession>
<evidence type="ECO:0000256" key="1">
    <source>
        <dbReference type="SAM" id="MobiDB-lite"/>
    </source>
</evidence>
<dbReference type="Proteomes" id="UP000831963">
    <property type="component" value="Chromosome"/>
</dbReference>
<dbReference type="InterPro" id="IPR011047">
    <property type="entry name" value="Quinoprotein_ADH-like_sf"/>
</dbReference>
<proteinExistence type="predicted"/>
<evidence type="ECO:0000256" key="2">
    <source>
        <dbReference type="SAM" id="SignalP"/>
    </source>
</evidence>
<reference evidence="3 4" key="1">
    <citation type="submission" date="2021-06" db="EMBL/GenBank/DDBJ databases">
        <title>Genome-based taxonomic framework of Microbacterium strains isolated from marine environment, the description of four new species and reclassification of four preexisting species.</title>
        <authorList>
            <person name="Lee S.D."/>
            <person name="Kim S.-M."/>
            <person name="Byeon Y.-S."/>
            <person name="Yang H.L."/>
            <person name="Kim I.S."/>
        </authorList>
    </citation>
    <scope>NUCLEOTIDE SEQUENCE [LARGE SCALE GENOMIC DNA]</scope>
    <source>
        <strain evidence="3 4">SSW1-36</strain>
    </source>
</reference>
<dbReference type="EMBL" id="CP078077">
    <property type="protein sequence ID" value="UPL13309.1"/>
    <property type="molecule type" value="Genomic_DNA"/>
</dbReference>
<sequence>MPIPRSLSFGLAALVAASAAIVAPQAAVAADAPADQLAVSVVGDGATTGNDAVPVAIQLLDGQGELGDTIALPTTDAGDQHAFTLGANRDQQGALQQSADHRYVTLGGYDAAPGSGSLNDTAAPDTLRVIARIGSEGDVDTATTLAGGFSLRHIRGTATVDGTRYWAGGHGGDSTAPAGGVLTVEAGGITPTAVVSGSSNLNNGRVVDIHDGQLYLTSDRSGFSGLNTVGTGIPTAAGAPLTLVAAAPAGASVAHDFAFAGEHLYVGYTEGANEGIAKYRRTGATWTWVDTLPGDFWGLEARPAGDDSVLYAVRGLNQGNEIVRIVDSGDDSAFTAQTDVLATAAPQTAFRGVAFAPGFEPGTDAVGPILAKPTLSWDVRVPGGAGSALAAVLGQDTNPAATGVIADAAGEAVTATVTSSNPAVVPDEAIRLDVADDGSFRLAATPATTGTAVLTVHLRTDDGRTAISQLPYRVAPAFADGGARGHFGMSDASAAIDAGDGYFFAADDDSNAIRLFSEEGGEAVAAFDFSDRIEFERAGEAHDFEAVAQAGDQVFWIGSTGNTRSGNVRLDRDIVLQTRISGSGADATLTFVGYRNVLRDALVAWDHEDQHGLGADRFGFLAATQPGVSAEGPDSLNIEGAAIAPDGTTLWLGFRSPEVGDDADALIVPVADIADVVAGADAVVGDPILLDLGGRAIRDMARAESGDYLIVAGSADDTGRFALFGWSGSLDDAPVAASGPLGLANWPGSYEGIAGVRDLADGTSVRLLLDSGTVDIYGDGTEAQDLSPVEFKLFPSQTVELSFGTAFTEKRIAVTGGTLRIGSPSEITVSGFAEGEQIELVLNSDPVRLATLTAGADGTARAVVVPPASVAPGAHTLTATAASGVAELAVTVLAPVADGGGGDGGSGDGTDGGDSGAGAGSGAGSDAGDALATTGSDFPAGPVALVALALLALGALALRRRGVASE</sequence>
<feature type="compositionally biased region" description="Gly residues" evidence="1">
    <location>
        <begin position="899"/>
        <end position="925"/>
    </location>
</feature>
<evidence type="ECO:0000313" key="3">
    <source>
        <dbReference type="EMBL" id="UPL13309.1"/>
    </source>
</evidence>
<dbReference type="RefSeq" id="WP_247956667.1">
    <property type="nucleotide sequence ID" value="NZ_CP078077.1"/>
</dbReference>
<feature type="chain" id="PRO_5045071027" description="Gram-positive cocci surface proteins LPxTG domain-containing protein" evidence="2">
    <location>
        <begin position="30"/>
        <end position="966"/>
    </location>
</feature>
<keyword evidence="4" id="KW-1185">Reference proteome</keyword>
<dbReference type="SUPFAM" id="SSF50998">
    <property type="entry name" value="Quinoprotein alcohol dehydrogenase-like"/>
    <property type="match status" value="1"/>
</dbReference>
<feature type="signal peptide" evidence="2">
    <location>
        <begin position="1"/>
        <end position="29"/>
    </location>
</feature>
<evidence type="ECO:0000313" key="4">
    <source>
        <dbReference type="Proteomes" id="UP000831963"/>
    </source>
</evidence>
<gene>
    <name evidence="3" type="ORF">KV396_01955</name>
</gene>
<evidence type="ECO:0008006" key="5">
    <source>
        <dbReference type="Google" id="ProtNLM"/>
    </source>
</evidence>